<dbReference type="InParanoid" id="A0A251V5Y1"/>
<dbReference type="PANTHER" id="PTHR48459:SF1">
    <property type="entry name" value="CUE DOMAIN-CONTAINING PROTEIN"/>
    <property type="match status" value="1"/>
</dbReference>
<evidence type="ECO:0000313" key="1">
    <source>
        <dbReference type="EMBL" id="OTG30372.1"/>
    </source>
</evidence>
<evidence type="ECO:0000313" key="2">
    <source>
        <dbReference type="Proteomes" id="UP000215914"/>
    </source>
</evidence>
<dbReference type="EMBL" id="CM007892">
    <property type="protein sequence ID" value="OTG30372.1"/>
    <property type="molecule type" value="Genomic_DNA"/>
</dbReference>
<keyword evidence="2" id="KW-1185">Reference proteome</keyword>
<reference evidence="2" key="1">
    <citation type="journal article" date="2017" name="Nature">
        <title>The sunflower genome provides insights into oil metabolism, flowering and Asterid evolution.</title>
        <authorList>
            <person name="Badouin H."/>
            <person name="Gouzy J."/>
            <person name="Grassa C.J."/>
            <person name="Murat F."/>
            <person name="Staton S.E."/>
            <person name="Cottret L."/>
            <person name="Lelandais-Briere C."/>
            <person name="Owens G.L."/>
            <person name="Carrere S."/>
            <person name="Mayjonade B."/>
            <person name="Legrand L."/>
            <person name="Gill N."/>
            <person name="Kane N.C."/>
            <person name="Bowers J.E."/>
            <person name="Hubner S."/>
            <person name="Bellec A."/>
            <person name="Berard A."/>
            <person name="Berges H."/>
            <person name="Blanchet N."/>
            <person name="Boniface M.C."/>
            <person name="Brunel D."/>
            <person name="Catrice O."/>
            <person name="Chaidir N."/>
            <person name="Claudel C."/>
            <person name="Donnadieu C."/>
            <person name="Faraut T."/>
            <person name="Fievet G."/>
            <person name="Helmstetter N."/>
            <person name="King M."/>
            <person name="Knapp S.J."/>
            <person name="Lai Z."/>
            <person name="Le Paslier M.C."/>
            <person name="Lippi Y."/>
            <person name="Lorenzon L."/>
            <person name="Mandel J.R."/>
            <person name="Marage G."/>
            <person name="Marchand G."/>
            <person name="Marquand E."/>
            <person name="Bret-Mestries E."/>
            <person name="Morien E."/>
            <person name="Nambeesan S."/>
            <person name="Nguyen T."/>
            <person name="Pegot-Espagnet P."/>
            <person name="Pouilly N."/>
            <person name="Raftis F."/>
            <person name="Sallet E."/>
            <person name="Schiex T."/>
            <person name="Thomas J."/>
            <person name="Vandecasteele C."/>
            <person name="Vares D."/>
            <person name="Vear F."/>
            <person name="Vautrin S."/>
            <person name="Crespi M."/>
            <person name="Mangin B."/>
            <person name="Burke J.M."/>
            <person name="Salse J."/>
            <person name="Munos S."/>
            <person name="Vincourt P."/>
            <person name="Rieseberg L.H."/>
            <person name="Langlade N.B."/>
        </authorList>
    </citation>
    <scope>NUCLEOTIDE SEQUENCE [LARGE SCALE GENOMIC DNA]</scope>
    <source>
        <strain evidence="2">cv. SF193</strain>
    </source>
</reference>
<dbReference type="AlphaFoldDB" id="A0A251V5Y1"/>
<dbReference type="Proteomes" id="UP000215914">
    <property type="component" value="Chromosome 3"/>
</dbReference>
<organism evidence="1 2">
    <name type="scientific">Helianthus annuus</name>
    <name type="common">Common sunflower</name>
    <dbReference type="NCBI Taxonomy" id="4232"/>
    <lineage>
        <taxon>Eukaryota</taxon>
        <taxon>Viridiplantae</taxon>
        <taxon>Streptophyta</taxon>
        <taxon>Embryophyta</taxon>
        <taxon>Tracheophyta</taxon>
        <taxon>Spermatophyta</taxon>
        <taxon>Magnoliopsida</taxon>
        <taxon>eudicotyledons</taxon>
        <taxon>Gunneridae</taxon>
        <taxon>Pentapetalae</taxon>
        <taxon>asterids</taxon>
        <taxon>campanulids</taxon>
        <taxon>Asterales</taxon>
        <taxon>Asteraceae</taxon>
        <taxon>Asteroideae</taxon>
        <taxon>Heliantheae alliance</taxon>
        <taxon>Heliantheae</taxon>
        <taxon>Helianthus</taxon>
    </lineage>
</organism>
<sequence length="173" mass="20018">MREVEYQEKVAEKATKEAALSSLDTLVKMDKRNQALVQAKETKNMLVTKVNAEKNVLAIKMELIHRRVTNMLDVGDRSLDALSEMDKALKQRLTSAISRKELANWKKQKNESTLANYQEHEIEKVVEEFNRLNQETLENSKVVQELLKDLEHLTDTLNGEITDQRQDVNRLKV</sequence>
<protein>
    <submittedName>
        <fullName evidence="1">Uncharacterized protein</fullName>
    </submittedName>
</protein>
<proteinExistence type="predicted"/>
<dbReference type="PANTHER" id="PTHR48459">
    <property type="entry name" value="CUE DOMAIN-CONTAINING PROTEIN"/>
    <property type="match status" value="1"/>
</dbReference>
<gene>
    <name evidence="1" type="ORF">HannXRQ_Chr03g0063771</name>
</gene>
<accession>A0A251V5Y1</accession>
<name>A0A251V5Y1_HELAN</name>